<protein>
    <recommendedName>
        <fullName evidence="5">Transcription factor domain-containing protein</fullName>
    </recommendedName>
</protein>
<dbReference type="RefSeq" id="XP_046010472.1">
    <property type="nucleotide sequence ID" value="XM_046148383.1"/>
</dbReference>
<proteinExistence type="predicted"/>
<name>A0A9P8Y0N6_9PEZI</name>
<comment type="caution">
    <text evidence="3">The sequence shown here is derived from an EMBL/GenBank/DDBJ whole genome shotgun (WGS) entry which is preliminary data.</text>
</comment>
<accession>A0A9P8Y0N6</accession>
<evidence type="ECO:0000256" key="1">
    <source>
        <dbReference type="ARBA" id="ARBA00023242"/>
    </source>
</evidence>
<dbReference type="GeneID" id="70177929"/>
<gene>
    <name evidence="3" type="ORF">B0I36DRAFT_141780</name>
</gene>
<dbReference type="OrthoDB" id="4159781at2759"/>
<dbReference type="PANTHER" id="PTHR37540">
    <property type="entry name" value="TRANSCRIPTION FACTOR (ACR-2), PUTATIVE-RELATED-RELATED"/>
    <property type="match status" value="1"/>
</dbReference>
<keyword evidence="1" id="KW-0539">Nucleus</keyword>
<feature type="region of interest" description="Disordered" evidence="2">
    <location>
        <begin position="1"/>
        <end position="80"/>
    </location>
</feature>
<evidence type="ECO:0008006" key="5">
    <source>
        <dbReference type="Google" id="ProtNLM"/>
    </source>
</evidence>
<dbReference type="Proteomes" id="UP000756346">
    <property type="component" value="Unassembled WGS sequence"/>
</dbReference>
<dbReference type="InterPro" id="IPR021858">
    <property type="entry name" value="Fun_TF"/>
</dbReference>
<evidence type="ECO:0000313" key="4">
    <source>
        <dbReference type="Proteomes" id="UP000756346"/>
    </source>
</evidence>
<keyword evidence="4" id="KW-1185">Reference proteome</keyword>
<dbReference type="PANTHER" id="PTHR37540:SF5">
    <property type="entry name" value="TRANSCRIPTION FACTOR DOMAIN-CONTAINING PROTEIN"/>
    <property type="match status" value="1"/>
</dbReference>
<dbReference type="EMBL" id="JAGTJQ010000007">
    <property type="protein sequence ID" value="KAH7027673.1"/>
    <property type="molecule type" value="Genomic_DNA"/>
</dbReference>
<reference evidence="3" key="1">
    <citation type="journal article" date="2021" name="Nat. Commun.">
        <title>Genetic determinants of endophytism in the Arabidopsis root mycobiome.</title>
        <authorList>
            <person name="Mesny F."/>
            <person name="Miyauchi S."/>
            <person name="Thiergart T."/>
            <person name="Pickel B."/>
            <person name="Atanasova L."/>
            <person name="Karlsson M."/>
            <person name="Huettel B."/>
            <person name="Barry K.W."/>
            <person name="Haridas S."/>
            <person name="Chen C."/>
            <person name="Bauer D."/>
            <person name="Andreopoulos W."/>
            <person name="Pangilinan J."/>
            <person name="LaButti K."/>
            <person name="Riley R."/>
            <person name="Lipzen A."/>
            <person name="Clum A."/>
            <person name="Drula E."/>
            <person name="Henrissat B."/>
            <person name="Kohler A."/>
            <person name="Grigoriev I.V."/>
            <person name="Martin F.M."/>
            <person name="Hacquard S."/>
        </authorList>
    </citation>
    <scope>NUCLEOTIDE SEQUENCE</scope>
    <source>
        <strain evidence="3">MPI-CAGE-CH-0230</strain>
    </source>
</reference>
<dbReference type="AlphaFoldDB" id="A0A9P8Y0N6"/>
<sequence>MSSRSPTPDLTFVTGNSLEQLRDNANKTVRSHVARVSWSNQQKSDPKSRRRRRAPPELAIHGGSHQDDQVQEAGPSASVPGQLARSLVDTQLDAARQIDPFRTYPAHWQAFFPRLVDHYIQHLAADICELDSPTQQELLRAQWWPLVTAEPAALLTVLLSSASNYCRMHGSTGLEPELLRLKGDALRAINEAFDNEDKRLSDGLILAAAEMASFEAIHGSRDSFSTHMNGLSQMVTLRNGLASLGLHGLLRRIIIWIDLNSSNLLQTARFFPGETYSAVPSPTSDHSVEQQ</sequence>
<evidence type="ECO:0000313" key="3">
    <source>
        <dbReference type="EMBL" id="KAH7027673.1"/>
    </source>
</evidence>
<dbReference type="Pfam" id="PF11951">
    <property type="entry name" value="Fungal_trans_2"/>
    <property type="match status" value="1"/>
</dbReference>
<organism evidence="3 4">
    <name type="scientific">Microdochium trichocladiopsis</name>
    <dbReference type="NCBI Taxonomy" id="1682393"/>
    <lineage>
        <taxon>Eukaryota</taxon>
        <taxon>Fungi</taxon>
        <taxon>Dikarya</taxon>
        <taxon>Ascomycota</taxon>
        <taxon>Pezizomycotina</taxon>
        <taxon>Sordariomycetes</taxon>
        <taxon>Xylariomycetidae</taxon>
        <taxon>Xylariales</taxon>
        <taxon>Microdochiaceae</taxon>
        <taxon>Microdochium</taxon>
    </lineage>
</organism>
<feature type="compositionally biased region" description="Polar residues" evidence="2">
    <location>
        <begin position="1"/>
        <end position="19"/>
    </location>
</feature>
<evidence type="ECO:0000256" key="2">
    <source>
        <dbReference type="SAM" id="MobiDB-lite"/>
    </source>
</evidence>